<dbReference type="GO" id="GO:0003849">
    <property type="term" value="F:3-deoxy-7-phosphoheptulonate synthase activity"/>
    <property type="evidence" value="ECO:0007669"/>
    <property type="project" value="UniProtKB-EC"/>
</dbReference>
<dbReference type="NCBIfam" id="NF006421">
    <property type="entry name" value="PRK08673.1"/>
    <property type="match status" value="1"/>
</dbReference>
<gene>
    <name evidence="4" type="primary">aroF</name>
    <name evidence="4" type="ORF">E6H05_05105</name>
</gene>
<protein>
    <submittedName>
        <fullName evidence="4">3-deoxy-7-phosphoheptulonate synthase</fullName>
        <ecNumber evidence="4">2.5.1.54</ecNumber>
    </submittedName>
</protein>
<dbReference type="NCBIfam" id="TIGR01361">
    <property type="entry name" value="DAHP_synth_Bsub"/>
    <property type="match status" value="1"/>
</dbReference>
<dbReference type="NCBIfam" id="NF009239">
    <property type="entry name" value="PRK12595.1"/>
    <property type="match status" value="1"/>
</dbReference>
<dbReference type="Pfam" id="PF18152">
    <property type="entry name" value="DAHP_snth_FXD"/>
    <property type="match status" value="1"/>
</dbReference>
<evidence type="ECO:0000259" key="3">
    <source>
        <dbReference type="Pfam" id="PF18152"/>
    </source>
</evidence>
<evidence type="ECO:0000256" key="1">
    <source>
        <dbReference type="ARBA" id="ARBA00022679"/>
    </source>
</evidence>
<feature type="domain" description="DAHP synthetase I/KDSA" evidence="2">
    <location>
        <begin position="84"/>
        <end position="329"/>
    </location>
</feature>
<dbReference type="PANTHER" id="PTHR43018">
    <property type="entry name" value="PHOSPHO-2-DEHYDRO-3-DEOXYHEPTONATE ALDOLASE"/>
    <property type="match status" value="1"/>
</dbReference>
<dbReference type="PANTHER" id="PTHR43018:SF2">
    <property type="entry name" value="PHOSPHO-2-DEHYDRO-3-DEOXYHEPTONATE ALDOLASE"/>
    <property type="match status" value="1"/>
</dbReference>
<dbReference type="Pfam" id="PF00793">
    <property type="entry name" value="DAHP_synth_1"/>
    <property type="match status" value="1"/>
</dbReference>
<dbReference type="InterPro" id="IPR013785">
    <property type="entry name" value="Aldolase_TIM"/>
</dbReference>
<accession>A0A537IXI2</accession>
<evidence type="ECO:0000313" key="5">
    <source>
        <dbReference type="Proteomes" id="UP000318834"/>
    </source>
</evidence>
<dbReference type="InterPro" id="IPR052899">
    <property type="entry name" value="Class-I_DAHP_synthase"/>
</dbReference>
<dbReference type="GO" id="GO:0016832">
    <property type="term" value="F:aldehyde-lyase activity"/>
    <property type="evidence" value="ECO:0007669"/>
    <property type="project" value="InterPro"/>
</dbReference>
<organism evidence="4 5">
    <name type="scientific">Candidatus Segetimicrobium genomatis</name>
    <dbReference type="NCBI Taxonomy" id="2569760"/>
    <lineage>
        <taxon>Bacteria</taxon>
        <taxon>Bacillati</taxon>
        <taxon>Candidatus Sysuimicrobiota</taxon>
        <taxon>Candidatus Sysuimicrobiia</taxon>
        <taxon>Candidatus Sysuimicrobiales</taxon>
        <taxon>Candidatus Segetimicrobiaceae</taxon>
        <taxon>Candidatus Segetimicrobium</taxon>
    </lineage>
</organism>
<proteinExistence type="predicted"/>
<dbReference type="GO" id="GO:0009073">
    <property type="term" value="P:aromatic amino acid family biosynthetic process"/>
    <property type="evidence" value="ECO:0007669"/>
    <property type="project" value="InterPro"/>
</dbReference>
<reference evidence="4 5" key="1">
    <citation type="journal article" date="2019" name="Nat. Microbiol.">
        <title>Mediterranean grassland soil C-N compound turnover is dependent on rainfall and depth, and is mediated by genomically divergent microorganisms.</title>
        <authorList>
            <person name="Diamond S."/>
            <person name="Andeer P.F."/>
            <person name="Li Z."/>
            <person name="Crits-Christoph A."/>
            <person name="Burstein D."/>
            <person name="Anantharaman K."/>
            <person name="Lane K.R."/>
            <person name="Thomas B.C."/>
            <person name="Pan C."/>
            <person name="Northen T.R."/>
            <person name="Banfield J.F."/>
        </authorList>
    </citation>
    <scope>NUCLEOTIDE SEQUENCE [LARGE SCALE GENOMIC DNA]</scope>
    <source>
        <strain evidence="4">NP_8</strain>
    </source>
</reference>
<dbReference type="Gene3D" id="3.20.20.70">
    <property type="entry name" value="Aldolase class I"/>
    <property type="match status" value="1"/>
</dbReference>
<dbReference type="Proteomes" id="UP000318834">
    <property type="component" value="Unassembled WGS sequence"/>
</dbReference>
<dbReference type="SUPFAM" id="SSF51569">
    <property type="entry name" value="Aldolase"/>
    <property type="match status" value="1"/>
</dbReference>
<evidence type="ECO:0000259" key="2">
    <source>
        <dbReference type="Pfam" id="PF00793"/>
    </source>
</evidence>
<dbReference type="EMBL" id="VBAP01000032">
    <property type="protein sequence ID" value="TMI76021.1"/>
    <property type="molecule type" value="Genomic_DNA"/>
</dbReference>
<dbReference type="InterPro" id="IPR006218">
    <property type="entry name" value="DAHP1/KDSA"/>
</dbReference>
<dbReference type="EC" id="2.5.1.54" evidence="4"/>
<keyword evidence="1 4" id="KW-0808">Transferase</keyword>
<dbReference type="InterPro" id="IPR006268">
    <property type="entry name" value="DAHP_syn_2"/>
</dbReference>
<name>A0A537IXI2_9BACT</name>
<sequence>MIVVMEPRATREQIDAVVKKIQDASLGTHLSVGVERTVIGVVGDSHTKELLRQSLEATSGVERVVPILQPFKLVSREFKSDNTVVDVKGVHFGDGSLAVIAGPCSVEGLEQIIATAKAVKAAGAVMLRGGAFKPRTSPYSFQGLEEEGLRYLAEARKETGLPVVTEAMDAYQLQLVTKYADMIQIGARNMQNYTLLREAGRAKYPVLIKRGPSATIQELLLATEYIMNEGNYQVVLCERGIRGFDNYTRYLLDLSAVPVLKELSHLPVIIDPSQGTGKRKYVSPMSRAAVAAGADGLIIEVHPDPEKARSDGPQQLTPEHFRTLMSELDPLAKALGRRVQAPVLSR</sequence>
<feature type="domain" description="DAHP synthase ferredoxin-like" evidence="3">
    <location>
        <begin position="1"/>
        <end position="69"/>
    </location>
</feature>
<evidence type="ECO:0000313" key="4">
    <source>
        <dbReference type="EMBL" id="TMI76021.1"/>
    </source>
</evidence>
<comment type="caution">
    <text evidence="4">The sequence shown here is derived from an EMBL/GenBank/DDBJ whole genome shotgun (WGS) entry which is preliminary data.</text>
</comment>
<dbReference type="InterPro" id="IPR041071">
    <property type="entry name" value="DAHP_snth_FXD"/>
</dbReference>
<dbReference type="AlphaFoldDB" id="A0A537IXI2"/>
<dbReference type="Gene3D" id="3.30.70.1140">
    <property type="entry name" value="Phospho-2-dehydro-3-deoxyheptonate aldolase, domain 1"/>
    <property type="match status" value="1"/>
</dbReference>